<feature type="repeat" description="ANK" evidence="6">
    <location>
        <begin position="71"/>
        <end position="103"/>
    </location>
</feature>
<evidence type="ECO:0000256" key="4">
    <source>
        <dbReference type="ARBA" id="ARBA00023043"/>
    </source>
</evidence>
<dbReference type="PANTHER" id="PTHR24198">
    <property type="entry name" value="ANKYRIN REPEAT AND PROTEIN KINASE DOMAIN-CONTAINING PROTEIN"/>
    <property type="match status" value="1"/>
</dbReference>
<reference evidence="8 9" key="2">
    <citation type="submission" date="2020-05" db="EMBL/GenBank/DDBJ databases">
        <title>Identification and distribution of gene clusters putatively required for synthesis of sphingolipid metabolism inhibitors in phylogenetically diverse species of the filamentous fungus Fusarium.</title>
        <authorList>
            <person name="Kim H.-S."/>
            <person name="Busman M."/>
            <person name="Brown D.W."/>
            <person name="Divon H."/>
            <person name="Uhlig S."/>
            <person name="Proctor R.H."/>
        </authorList>
    </citation>
    <scope>NUCLEOTIDE SEQUENCE [LARGE SCALE GENOMIC DNA]</scope>
    <source>
        <strain evidence="8 9">NRRL 25331</strain>
    </source>
</reference>
<sequence>MARTKQTARKSTGGRAVRRQLASKAAKKLSPLQPLQPSLTPLHRAAIRGRVGILKALLTQSRADVEDTDGFGRTPLDHAVINGHLGAVALLLAHNASVSSRDLKSFTPLTFAVTHGHLEIFNLLLRNGANGLSVRDQDDDHRVALDYAVYNQHWDVARILLKEGRIRWVSTQSQYQDETNSHSVFPDDDAFVSQMERESQIVRQNSLAMATRLGRDDLLHRLLDEQGCHLDIISGKHSPLYLAVEGGHQKCFEVLSSAGADITNTALLDCAVQLHHHDITVALLRAGIVPHPEESIDYPYSQVIPLLAMREPAEVAQLLSYTPSLYSLSMWLTEIARFKHVRILEEYFHTVLPVVQEKYIGQPITHPMCKLVWHLMQSHRPMAMGTRYQMREANTNHIRNLQDAVVTALDTSFHVVFFLVSAVKPAILKNLFISDSNLHWKASARLPSKLNSLTDKDLIACLSKAGFTLPPPFPTGRPLIESLYDACEAGSITEARRHLQEGREGVDMLGPRNRTPLHAAAQQGHAEIVKLLVDYGADLTATTFFGSTAETLAEKYHQPAVVAFLRAARMRQDKGSKSRTE</sequence>
<feature type="repeat" description="ANK" evidence="6">
    <location>
        <begin position="512"/>
        <end position="544"/>
    </location>
</feature>
<keyword evidence="5" id="KW-0544">Nucleosome core</keyword>
<evidence type="ECO:0000256" key="7">
    <source>
        <dbReference type="SAM" id="MobiDB-lite"/>
    </source>
</evidence>
<dbReference type="PRINTS" id="PR00622">
    <property type="entry name" value="HISTONEH3"/>
</dbReference>
<evidence type="ECO:0000313" key="8">
    <source>
        <dbReference type="EMBL" id="KAF5662923.1"/>
    </source>
</evidence>
<dbReference type="GO" id="GO:0030527">
    <property type="term" value="F:structural constituent of chromatin"/>
    <property type="evidence" value="ECO:0007669"/>
    <property type="project" value="InterPro"/>
</dbReference>
<feature type="repeat" description="ANK" evidence="6">
    <location>
        <begin position="37"/>
        <end position="70"/>
    </location>
</feature>
<dbReference type="GO" id="GO:0000786">
    <property type="term" value="C:nucleosome"/>
    <property type="evidence" value="ECO:0007669"/>
    <property type="project" value="UniProtKB-KW"/>
</dbReference>
<organism evidence="8 9">
    <name type="scientific">Fusarium circinatum</name>
    <name type="common">Pitch canker fungus</name>
    <name type="synonym">Gibberella circinata</name>
    <dbReference type="NCBI Taxonomy" id="48490"/>
    <lineage>
        <taxon>Eukaryota</taxon>
        <taxon>Fungi</taxon>
        <taxon>Dikarya</taxon>
        <taxon>Ascomycota</taxon>
        <taxon>Pezizomycotina</taxon>
        <taxon>Sordariomycetes</taxon>
        <taxon>Hypocreomycetidae</taxon>
        <taxon>Hypocreales</taxon>
        <taxon>Nectriaceae</taxon>
        <taxon>Fusarium</taxon>
        <taxon>Fusarium fujikuroi species complex</taxon>
    </lineage>
</organism>
<dbReference type="PRINTS" id="PR01415">
    <property type="entry name" value="ANKYRIN"/>
</dbReference>
<dbReference type="PROSITE" id="PS50088">
    <property type="entry name" value="ANK_REPEAT"/>
    <property type="match status" value="4"/>
</dbReference>
<evidence type="ECO:0000313" key="9">
    <source>
        <dbReference type="Proteomes" id="UP000572754"/>
    </source>
</evidence>
<evidence type="ECO:0000256" key="5">
    <source>
        <dbReference type="ARBA" id="ARBA00023269"/>
    </source>
</evidence>
<keyword evidence="2" id="KW-0158">Chromosome</keyword>
<reference evidence="9" key="1">
    <citation type="journal article" date="2020" name="BMC Genomics">
        <title>Correction to: Identification and distribution of gene clusters required for synthesis of sphingolipid metabolism inhibitors in diverse species of the filamentous fungus Fusarium.</title>
        <authorList>
            <person name="Kim H.S."/>
            <person name="Lohmar J.M."/>
            <person name="Busman M."/>
            <person name="Brown D.W."/>
            <person name="Naumann T.A."/>
            <person name="Divon H.H."/>
            <person name="Lysoe E."/>
            <person name="Uhlig S."/>
            <person name="Proctor R.H."/>
        </authorList>
    </citation>
    <scope>NUCLEOTIDE SEQUENCE [LARGE SCALE GENOMIC DNA]</scope>
    <source>
        <strain evidence="9">NRRL 25331</strain>
    </source>
</reference>
<dbReference type="EMBL" id="JAAQPE010000444">
    <property type="protein sequence ID" value="KAF5662923.1"/>
    <property type="molecule type" value="Genomic_DNA"/>
</dbReference>
<name>A0A8H5T4E9_FUSCI</name>
<keyword evidence="4 6" id="KW-0040">ANK repeat</keyword>
<accession>A0A8H5T4E9</accession>
<dbReference type="PROSITE" id="PS50297">
    <property type="entry name" value="ANK_REP_REGION"/>
    <property type="match status" value="3"/>
</dbReference>
<dbReference type="Pfam" id="PF12796">
    <property type="entry name" value="Ank_2"/>
    <property type="match status" value="3"/>
</dbReference>
<proteinExistence type="predicted"/>
<dbReference type="PANTHER" id="PTHR24198:SF165">
    <property type="entry name" value="ANKYRIN REPEAT-CONTAINING PROTEIN-RELATED"/>
    <property type="match status" value="1"/>
</dbReference>
<dbReference type="GO" id="GO:0003677">
    <property type="term" value="F:DNA binding"/>
    <property type="evidence" value="ECO:0007669"/>
    <property type="project" value="InterPro"/>
</dbReference>
<keyword evidence="9" id="KW-1185">Reference proteome</keyword>
<dbReference type="SUPFAM" id="SSF48403">
    <property type="entry name" value="Ankyrin repeat"/>
    <property type="match status" value="2"/>
</dbReference>
<feature type="region of interest" description="Disordered" evidence="7">
    <location>
        <begin position="1"/>
        <end position="36"/>
    </location>
</feature>
<dbReference type="Gene3D" id="1.25.40.20">
    <property type="entry name" value="Ankyrin repeat-containing domain"/>
    <property type="match status" value="3"/>
</dbReference>
<dbReference type="AlphaFoldDB" id="A0A8H5T4E9"/>
<evidence type="ECO:0000256" key="2">
    <source>
        <dbReference type="ARBA" id="ARBA00022454"/>
    </source>
</evidence>
<evidence type="ECO:0000256" key="1">
    <source>
        <dbReference type="ARBA" id="ARBA00004286"/>
    </source>
</evidence>
<comment type="caution">
    <text evidence="8">The sequence shown here is derived from an EMBL/GenBank/DDBJ whole genome shotgun (WGS) entry which is preliminary data.</text>
</comment>
<gene>
    <name evidence="8" type="ORF">FCIRC_11360</name>
</gene>
<protein>
    <submittedName>
        <fullName evidence="8">Ankyrin repeat domain-containing protein</fullName>
    </submittedName>
</protein>
<feature type="repeat" description="ANK" evidence="6">
    <location>
        <begin position="104"/>
        <end position="130"/>
    </location>
</feature>
<dbReference type="InterPro" id="IPR000164">
    <property type="entry name" value="Histone_H3/CENP-A"/>
</dbReference>
<comment type="subcellular location">
    <subcellularLocation>
        <location evidence="1">Chromosome</location>
    </subcellularLocation>
</comment>
<dbReference type="SMART" id="SM00248">
    <property type="entry name" value="ANK"/>
    <property type="match status" value="6"/>
</dbReference>
<dbReference type="Proteomes" id="UP000572754">
    <property type="component" value="Unassembled WGS sequence"/>
</dbReference>
<evidence type="ECO:0000256" key="3">
    <source>
        <dbReference type="ARBA" id="ARBA00022737"/>
    </source>
</evidence>
<dbReference type="InterPro" id="IPR036770">
    <property type="entry name" value="Ankyrin_rpt-contain_sf"/>
</dbReference>
<evidence type="ECO:0000256" key="6">
    <source>
        <dbReference type="PROSITE-ProRule" id="PRU00023"/>
    </source>
</evidence>
<dbReference type="InterPro" id="IPR002110">
    <property type="entry name" value="Ankyrin_rpt"/>
</dbReference>
<keyword evidence="3" id="KW-0677">Repeat</keyword>
<keyword evidence="5" id="KW-0238">DNA-binding</keyword>